<feature type="transmembrane region" description="Helical" evidence="2">
    <location>
        <begin position="48"/>
        <end position="68"/>
    </location>
</feature>
<dbReference type="GO" id="GO:0005886">
    <property type="term" value="C:plasma membrane"/>
    <property type="evidence" value="ECO:0007669"/>
    <property type="project" value="TreeGrafter"/>
</dbReference>
<feature type="transmembrane region" description="Helical" evidence="2">
    <location>
        <begin position="24"/>
        <end position="42"/>
    </location>
</feature>
<evidence type="ECO:0000313" key="4">
    <source>
        <dbReference type="Proteomes" id="UP000190675"/>
    </source>
</evidence>
<keyword evidence="2" id="KW-1133">Transmembrane helix</keyword>
<feature type="region of interest" description="Disordered" evidence="1">
    <location>
        <begin position="141"/>
        <end position="215"/>
    </location>
</feature>
<dbReference type="PANTHER" id="PTHR34980">
    <property type="entry name" value="INNER MEMBRANE PROTEIN-RELATED-RELATED"/>
    <property type="match status" value="1"/>
</dbReference>
<evidence type="ECO:0000313" key="3">
    <source>
        <dbReference type="EMBL" id="SHH67596.1"/>
    </source>
</evidence>
<dbReference type="Pfam" id="PF05656">
    <property type="entry name" value="DUF805"/>
    <property type="match status" value="1"/>
</dbReference>
<reference evidence="3 4" key="1">
    <citation type="submission" date="2016-11" db="EMBL/GenBank/DDBJ databases">
        <authorList>
            <person name="Jaros S."/>
            <person name="Januszkiewicz K."/>
            <person name="Wedrychowicz H."/>
        </authorList>
    </citation>
    <scope>NUCLEOTIDE SEQUENCE [LARGE SCALE GENOMIC DNA]</scope>
    <source>
        <strain evidence="3 4">GAS242</strain>
    </source>
</reference>
<sequence>MEELFEFLLGASGRIGRAKYWRSVLIYIGGGLMTSVILFTAAGIAAPLLVVMVVVVLIPWLLWGASFATRRLHDRDKSAWWLMLFYLVPGALGQVANAAWLGGAAGTALHSVLALAGFALTIWGFVEIGCLRGTAGPDSYGPDPLLQPRQRRRAASKNEKMPGGRKGHRAGIQSRIYRMNSPTPPRARLRSQLAPTVATIPKAPASDNAAMRASS</sequence>
<dbReference type="OrthoDB" id="9812349at2"/>
<dbReference type="AlphaFoldDB" id="A0A1M5UXG2"/>
<dbReference type="EMBL" id="LT670818">
    <property type="protein sequence ID" value="SHH67596.1"/>
    <property type="molecule type" value="Genomic_DNA"/>
</dbReference>
<evidence type="ECO:0000256" key="2">
    <source>
        <dbReference type="SAM" id="Phobius"/>
    </source>
</evidence>
<gene>
    <name evidence="3" type="ORF">SAMN05444169_8727</name>
</gene>
<accession>A0A1M5UXG2</accession>
<organism evidence="3 4">
    <name type="scientific">Bradyrhizobium erythrophlei</name>
    <dbReference type="NCBI Taxonomy" id="1437360"/>
    <lineage>
        <taxon>Bacteria</taxon>
        <taxon>Pseudomonadati</taxon>
        <taxon>Pseudomonadota</taxon>
        <taxon>Alphaproteobacteria</taxon>
        <taxon>Hyphomicrobiales</taxon>
        <taxon>Nitrobacteraceae</taxon>
        <taxon>Bradyrhizobium</taxon>
    </lineage>
</organism>
<dbReference type="Proteomes" id="UP000190675">
    <property type="component" value="Chromosome I"/>
</dbReference>
<keyword evidence="2" id="KW-0472">Membrane</keyword>
<feature type="transmembrane region" description="Helical" evidence="2">
    <location>
        <begin position="80"/>
        <end position="101"/>
    </location>
</feature>
<dbReference type="InterPro" id="IPR008523">
    <property type="entry name" value="DUF805"/>
</dbReference>
<name>A0A1M5UXG2_9BRAD</name>
<dbReference type="RefSeq" id="WP_079572220.1">
    <property type="nucleotide sequence ID" value="NZ_LT670818.1"/>
</dbReference>
<proteinExistence type="predicted"/>
<feature type="transmembrane region" description="Helical" evidence="2">
    <location>
        <begin position="107"/>
        <end position="126"/>
    </location>
</feature>
<keyword evidence="2" id="KW-0812">Transmembrane</keyword>
<dbReference type="PANTHER" id="PTHR34980:SF3">
    <property type="entry name" value="BLR8105 PROTEIN"/>
    <property type="match status" value="1"/>
</dbReference>
<protein>
    <submittedName>
        <fullName evidence="3">Uncharacterized membrane protein YhaH, DUF805 family</fullName>
    </submittedName>
</protein>
<evidence type="ECO:0000256" key="1">
    <source>
        <dbReference type="SAM" id="MobiDB-lite"/>
    </source>
</evidence>